<dbReference type="InterPro" id="IPR003333">
    <property type="entry name" value="CMAS"/>
</dbReference>
<evidence type="ECO:0000256" key="2">
    <source>
        <dbReference type="ARBA" id="ARBA00022603"/>
    </source>
</evidence>
<dbReference type="InterPro" id="IPR050723">
    <property type="entry name" value="CFA/CMAS"/>
</dbReference>
<evidence type="ECO:0000256" key="3">
    <source>
        <dbReference type="ARBA" id="ARBA00022679"/>
    </source>
</evidence>
<name>A0ABV6CQJ8_9SPHN</name>
<dbReference type="Proteomes" id="UP001589798">
    <property type="component" value="Unassembled WGS sequence"/>
</dbReference>
<dbReference type="GO" id="GO:0008168">
    <property type="term" value="F:methyltransferase activity"/>
    <property type="evidence" value="ECO:0007669"/>
    <property type="project" value="UniProtKB-KW"/>
</dbReference>
<dbReference type="SUPFAM" id="SSF53335">
    <property type="entry name" value="S-adenosyl-L-methionine-dependent methyltransferases"/>
    <property type="match status" value="1"/>
</dbReference>
<dbReference type="PANTHER" id="PTHR43667:SF2">
    <property type="entry name" value="FATTY ACID C-METHYL TRANSFERASE"/>
    <property type="match status" value="1"/>
</dbReference>
<dbReference type="CDD" id="cd02440">
    <property type="entry name" value="AdoMet_MTases"/>
    <property type="match status" value="1"/>
</dbReference>
<dbReference type="PIRSF" id="PIRSF003085">
    <property type="entry name" value="CMAS"/>
    <property type="match status" value="1"/>
</dbReference>
<organism evidence="6 7">
    <name type="scientific">Novosphingobium soli</name>
    <dbReference type="NCBI Taxonomy" id="574956"/>
    <lineage>
        <taxon>Bacteria</taxon>
        <taxon>Pseudomonadati</taxon>
        <taxon>Pseudomonadota</taxon>
        <taxon>Alphaproteobacteria</taxon>
        <taxon>Sphingomonadales</taxon>
        <taxon>Sphingomonadaceae</taxon>
        <taxon>Novosphingobium</taxon>
    </lineage>
</organism>
<proteinExistence type="inferred from homology"/>
<dbReference type="EC" id="2.1.1.-" evidence="6"/>
<accession>A0ABV6CQJ8</accession>
<keyword evidence="4" id="KW-0949">S-adenosyl-L-methionine</keyword>
<keyword evidence="3 6" id="KW-0808">Transferase</keyword>
<dbReference type="InterPro" id="IPR029063">
    <property type="entry name" value="SAM-dependent_MTases_sf"/>
</dbReference>
<reference evidence="6 7" key="1">
    <citation type="submission" date="2024-09" db="EMBL/GenBank/DDBJ databases">
        <authorList>
            <person name="Sun Q."/>
            <person name="Mori K."/>
        </authorList>
    </citation>
    <scope>NUCLEOTIDE SEQUENCE [LARGE SCALE GENOMIC DNA]</scope>
    <source>
        <strain evidence="6 7">CCM 7706</strain>
    </source>
</reference>
<dbReference type="Pfam" id="PF02353">
    <property type="entry name" value="CMAS"/>
    <property type="match status" value="1"/>
</dbReference>
<gene>
    <name evidence="6" type="ORF">ACFFJC_01865</name>
</gene>
<keyword evidence="7" id="KW-1185">Reference proteome</keyword>
<dbReference type="PANTHER" id="PTHR43667">
    <property type="entry name" value="CYCLOPROPANE-FATTY-ACYL-PHOSPHOLIPID SYNTHASE"/>
    <property type="match status" value="1"/>
</dbReference>
<keyword evidence="5" id="KW-0443">Lipid metabolism</keyword>
<dbReference type="GO" id="GO:0032259">
    <property type="term" value="P:methylation"/>
    <property type="evidence" value="ECO:0007669"/>
    <property type="project" value="UniProtKB-KW"/>
</dbReference>
<evidence type="ECO:0000256" key="5">
    <source>
        <dbReference type="ARBA" id="ARBA00023098"/>
    </source>
</evidence>
<dbReference type="EMBL" id="JBHLWK010000006">
    <property type="protein sequence ID" value="MFC0203010.1"/>
    <property type="molecule type" value="Genomic_DNA"/>
</dbReference>
<evidence type="ECO:0000313" key="6">
    <source>
        <dbReference type="EMBL" id="MFC0203010.1"/>
    </source>
</evidence>
<comment type="similarity">
    <text evidence="1">Belongs to the CFA/CMAS family.</text>
</comment>
<evidence type="ECO:0000313" key="7">
    <source>
        <dbReference type="Proteomes" id="UP001589798"/>
    </source>
</evidence>
<keyword evidence="2 6" id="KW-0489">Methyltransferase</keyword>
<comment type="caution">
    <text evidence="6">The sequence shown here is derived from an EMBL/GenBank/DDBJ whole genome shotgun (WGS) entry which is preliminary data.</text>
</comment>
<sequence>MNAQVPGRGGELVDGGRAIGIGPQWLARLWSGGVHRILDRIDQGLERGSILATLPGGETRMLGGRHPGFDAVVVLRSWRSLLRLATAGSVGWYQAWEAGEWESPDPVPLFALFMDNAVALGDTGRAHGPWRLLTRMVHALHRNTRKGSLRNIHAHYDLGNDFYAQWLGETMLYSSALYADADVRPNAFSQFVTELDQAQSAKVAAMIARLQVKPGDSVLEIGCGWGTLAAFLASHGDVHVDAISLSDEQLAYARARWQPDRGSVGFRKQDYRDVAGRYDAIVSVEMVEAVGRAFWPDFLDCIARNLKPGGRAALQLISMPDSIFEGYARGADFIQTFIFPGGMLIKESEFRSLAAERGLAWEDRRGFREDYARTLREWRRNFDAAVEEGRLPPGFDERFVRLWRFYLMYCEGGFLGGGIDVAQVTLVKR</sequence>
<dbReference type="Gene3D" id="3.40.50.150">
    <property type="entry name" value="Vaccinia Virus protein VP39"/>
    <property type="match status" value="1"/>
</dbReference>
<dbReference type="RefSeq" id="WP_379485880.1">
    <property type="nucleotide sequence ID" value="NZ_JBHLWK010000006.1"/>
</dbReference>
<evidence type="ECO:0000256" key="4">
    <source>
        <dbReference type="ARBA" id="ARBA00022691"/>
    </source>
</evidence>
<protein>
    <submittedName>
        <fullName evidence="6">Class I SAM-dependent methyltransferase</fullName>
        <ecNumber evidence="6">2.1.1.-</ecNumber>
    </submittedName>
</protein>
<evidence type="ECO:0000256" key="1">
    <source>
        <dbReference type="ARBA" id="ARBA00010815"/>
    </source>
</evidence>